<dbReference type="Proteomes" id="UP000799439">
    <property type="component" value="Unassembled WGS sequence"/>
</dbReference>
<feature type="transmembrane region" description="Helical" evidence="7">
    <location>
        <begin position="226"/>
        <end position="246"/>
    </location>
</feature>
<keyword evidence="3 7" id="KW-1133">Transmembrane helix</keyword>
<keyword evidence="2 7" id="KW-0812">Transmembrane</keyword>
<dbReference type="GO" id="GO:0016020">
    <property type="term" value="C:membrane"/>
    <property type="evidence" value="ECO:0007669"/>
    <property type="project" value="UniProtKB-SubCell"/>
</dbReference>
<dbReference type="Pfam" id="PF20684">
    <property type="entry name" value="Fung_rhodopsin"/>
    <property type="match status" value="1"/>
</dbReference>
<dbReference type="InterPro" id="IPR049326">
    <property type="entry name" value="Rhodopsin_dom_fungi"/>
</dbReference>
<dbReference type="InterPro" id="IPR052337">
    <property type="entry name" value="SAT4-like"/>
</dbReference>
<dbReference type="AlphaFoldDB" id="A0A9P4MJ22"/>
<feature type="transmembrane region" description="Helical" evidence="7">
    <location>
        <begin position="186"/>
        <end position="214"/>
    </location>
</feature>
<feature type="compositionally biased region" description="Low complexity" evidence="6">
    <location>
        <begin position="303"/>
        <end position="319"/>
    </location>
</feature>
<evidence type="ECO:0000256" key="3">
    <source>
        <dbReference type="ARBA" id="ARBA00022989"/>
    </source>
</evidence>
<feature type="region of interest" description="Disordered" evidence="6">
    <location>
        <begin position="303"/>
        <end position="322"/>
    </location>
</feature>
<comment type="caution">
    <text evidence="9">The sequence shown here is derived from an EMBL/GenBank/DDBJ whole genome shotgun (WGS) entry which is preliminary data.</text>
</comment>
<dbReference type="PANTHER" id="PTHR33048">
    <property type="entry name" value="PTH11-LIKE INTEGRAL MEMBRANE PROTEIN (AFU_ORTHOLOGUE AFUA_5G11245)"/>
    <property type="match status" value="1"/>
</dbReference>
<keyword evidence="4 7" id="KW-0472">Membrane</keyword>
<feature type="transmembrane region" description="Helical" evidence="7">
    <location>
        <begin position="141"/>
        <end position="166"/>
    </location>
</feature>
<feature type="transmembrane region" description="Helical" evidence="7">
    <location>
        <begin position="67"/>
        <end position="87"/>
    </location>
</feature>
<evidence type="ECO:0000256" key="4">
    <source>
        <dbReference type="ARBA" id="ARBA00023136"/>
    </source>
</evidence>
<feature type="transmembrane region" description="Helical" evidence="7">
    <location>
        <begin position="258"/>
        <end position="280"/>
    </location>
</feature>
<dbReference type="OrthoDB" id="4682787at2759"/>
<evidence type="ECO:0000313" key="10">
    <source>
        <dbReference type="Proteomes" id="UP000799439"/>
    </source>
</evidence>
<sequence length="360" mass="38836">MSSPMALPVDPSKDTTEGLIYLINVCTTVTAILLALTSITVALRVFVRTKVVKTFGYDDATMIAAQIAFTVTAILTFIFCYCAKVLVSSGKFVIPLEPLVQVIRYSNAIYTLTMILMKVSVAIFFLKLFAISFKWQRMSIIILTGISIAMGLAYLIFTIASCGIMVQSQKTTPLKTGTDWCPTQQIFVDFSIAWSFINAITDFVFAGLAVNVIWGAKMNRSTKISAAVLVCLGCIGSIASCARIAVQLPLGDIRMAGVLLGIWSNVEAGVCITAASLITLRPLFQTAIDRARSTLGSLKATSGISKSYGSSHSRASSTSSKKEVMEMINLESGLSLDKSSGVTVTRTWQTQTRDADAWSN</sequence>
<evidence type="ECO:0000256" key="7">
    <source>
        <dbReference type="SAM" id="Phobius"/>
    </source>
</evidence>
<evidence type="ECO:0000256" key="6">
    <source>
        <dbReference type="SAM" id="MobiDB-lite"/>
    </source>
</evidence>
<feature type="transmembrane region" description="Helical" evidence="7">
    <location>
        <begin position="20"/>
        <end position="46"/>
    </location>
</feature>
<dbReference type="PANTHER" id="PTHR33048:SF96">
    <property type="entry name" value="INTEGRAL MEMBRANE PROTEIN"/>
    <property type="match status" value="1"/>
</dbReference>
<protein>
    <recommendedName>
        <fullName evidence="8">Rhodopsin domain-containing protein</fullName>
    </recommendedName>
</protein>
<feature type="domain" description="Rhodopsin" evidence="8">
    <location>
        <begin position="43"/>
        <end position="285"/>
    </location>
</feature>
<dbReference type="EMBL" id="ML996083">
    <property type="protein sequence ID" value="KAF2154872.1"/>
    <property type="molecule type" value="Genomic_DNA"/>
</dbReference>
<reference evidence="9" key="1">
    <citation type="journal article" date="2020" name="Stud. Mycol.">
        <title>101 Dothideomycetes genomes: a test case for predicting lifestyles and emergence of pathogens.</title>
        <authorList>
            <person name="Haridas S."/>
            <person name="Albert R."/>
            <person name="Binder M."/>
            <person name="Bloem J."/>
            <person name="Labutti K."/>
            <person name="Salamov A."/>
            <person name="Andreopoulos B."/>
            <person name="Baker S."/>
            <person name="Barry K."/>
            <person name="Bills G."/>
            <person name="Bluhm B."/>
            <person name="Cannon C."/>
            <person name="Castanera R."/>
            <person name="Culley D."/>
            <person name="Daum C."/>
            <person name="Ezra D."/>
            <person name="Gonzalez J."/>
            <person name="Henrissat B."/>
            <person name="Kuo A."/>
            <person name="Liang C."/>
            <person name="Lipzen A."/>
            <person name="Lutzoni F."/>
            <person name="Magnuson J."/>
            <person name="Mondo S."/>
            <person name="Nolan M."/>
            <person name="Ohm R."/>
            <person name="Pangilinan J."/>
            <person name="Park H.-J."/>
            <person name="Ramirez L."/>
            <person name="Alfaro M."/>
            <person name="Sun H."/>
            <person name="Tritt A."/>
            <person name="Yoshinaga Y."/>
            <person name="Zwiers L.-H."/>
            <person name="Turgeon B."/>
            <person name="Goodwin S."/>
            <person name="Spatafora J."/>
            <person name="Crous P."/>
            <person name="Grigoriev I."/>
        </authorList>
    </citation>
    <scope>NUCLEOTIDE SEQUENCE</scope>
    <source>
        <strain evidence="9">CBS 260.36</strain>
    </source>
</reference>
<comment type="subcellular location">
    <subcellularLocation>
        <location evidence="1">Membrane</location>
        <topology evidence="1">Multi-pass membrane protein</topology>
    </subcellularLocation>
</comment>
<proteinExistence type="inferred from homology"/>
<evidence type="ECO:0000256" key="5">
    <source>
        <dbReference type="ARBA" id="ARBA00038359"/>
    </source>
</evidence>
<keyword evidence="10" id="KW-1185">Reference proteome</keyword>
<evidence type="ECO:0000259" key="8">
    <source>
        <dbReference type="Pfam" id="PF20684"/>
    </source>
</evidence>
<evidence type="ECO:0000256" key="1">
    <source>
        <dbReference type="ARBA" id="ARBA00004141"/>
    </source>
</evidence>
<comment type="similarity">
    <text evidence="5">Belongs to the SAT4 family.</text>
</comment>
<evidence type="ECO:0000256" key="2">
    <source>
        <dbReference type="ARBA" id="ARBA00022692"/>
    </source>
</evidence>
<organism evidence="9 10">
    <name type="scientific">Myriangium duriaei CBS 260.36</name>
    <dbReference type="NCBI Taxonomy" id="1168546"/>
    <lineage>
        <taxon>Eukaryota</taxon>
        <taxon>Fungi</taxon>
        <taxon>Dikarya</taxon>
        <taxon>Ascomycota</taxon>
        <taxon>Pezizomycotina</taxon>
        <taxon>Dothideomycetes</taxon>
        <taxon>Dothideomycetidae</taxon>
        <taxon>Myriangiales</taxon>
        <taxon>Myriangiaceae</taxon>
        <taxon>Myriangium</taxon>
    </lineage>
</organism>
<name>A0A9P4MJ22_9PEZI</name>
<feature type="transmembrane region" description="Helical" evidence="7">
    <location>
        <begin position="107"/>
        <end position="129"/>
    </location>
</feature>
<accession>A0A9P4MJ22</accession>
<evidence type="ECO:0000313" key="9">
    <source>
        <dbReference type="EMBL" id="KAF2154872.1"/>
    </source>
</evidence>
<gene>
    <name evidence="9" type="ORF">K461DRAFT_276037</name>
</gene>